<keyword evidence="3" id="KW-0862">Zinc</keyword>
<feature type="domain" description="RING-type" evidence="6">
    <location>
        <begin position="453"/>
        <end position="494"/>
    </location>
</feature>
<keyword evidence="1" id="KW-0479">Metal-binding</keyword>
<reference evidence="7 8" key="1">
    <citation type="journal article" date="2017" name="PLoS Biol.">
        <title>The sea cucumber genome provides insights into morphological evolution and visceral regeneration.</title>
        <authorList>
            <person name="Zhang X."/>
            <person name="Sun L."/>
            <person name="Yuan J."/>
            <person name="Sun Y."/>
            <person name="Gao Y."/>
            <person name="Zhang L."/>
            <person name="Li S."/>
            <person name="Dai H."/>
            <person name="Hamel J.F."/>
            <person name="Liu C."/>
            <person name="Yu Y."/>
            <person name="Liu S."/>
            <person name="Lin W."/>
            <person name="Guo K."/>
            <person name="Jin S."/>
            <person name="Xu P."/>
            <person name="Storey K.B."/>
            <person name="Huan P."/>
            <person name="Zhang T."/>
            <person name="Zhou Y."/>
            <person name="Zhang J."/>
            <person name="Lin C."/>
            <person name="Li X."/>
            <person name="Xing L."/>
            <person name="Huo D."/>
            <person name="Sun M."/>
            <person name="Wang L."/>
            <person name="Mercier A."/>
            <person name="Li F."/>
            <person name="Yang H."/>
            <person name="Xiang J."/>
        </authorList>
    </citation>
    <scope>NUCLEOTIDE SEQUENCE [LARGE SCALE GENOMIC DNA]</scope>
    <source>
        <strain evidence="7">Shaxun</strain>
        <tissue evidence="7">Muscle</tissue>
    </source>
</reference>
<dbReference type="SUPFAM" id="SSF57850">
    <property type="entry name" value="RING/U-box"/>
    <property type="match status" value="1"/>
</dbReference>
<dbReference type="Pfam" id="PF13639">
    <property type="entry name" value="zf-RING_2"/>
    <property type="match status" value="1"/>
</dbReference>
<keyword evidence="8" id="KW-1185">Reference proteome</keyword>
<dbReference type="InterPro" id="IPR001841">
    <property type="entry name" value="Znf_RING"/>
</dbReference>
<dbReference type="Proteomes" id="UP000230750">
    <property type="component" value="Unassembled WGS sequence"/>
</dbReference>
<dbReference type="Gene3D" id="3.30.40.10">
    <property type="entry name" value="Zinc/RING finger domain, C3HC4 (zinc finger)"/>
    <property type="match status" value="1"/>
</dbReference>
<dbReference type="GO" id="GO:0016567">
    <property type="term" value="P:protein ubiquitination"/>
    <property type="evidence" value="ECO:0007669"/>
    <property type="project" value="TreeGrafter"/>
</dbReference>
<dbReference type="InterPro" id="IPR013083">
    <property type="entry name" value="Znf_RING/FYVE/PHD"/>
</dbReference>
<feature type="compositionally biased region" description="Polar residues" evidence="5">
    <location>
        <begin position="101"/>
        <end position="118"/>
    </location>
</feature>
<dbReference type="OrthoDB" id="8062037at2759"/>
<protein>
    <submittedName>
        <fullName evidence="7">Putative RING finger protein 44 isoform X4</fullName>
    </submittedName>
</protein>
<dbReference type="FunFam" id="3.30.40.10:FF:000024">
    <property type="entry name" value="RING finger protein 44 isoform X1"/>
    <property type="match status" value="1"/>
</dbReference>
<evidence type="ECO:0000313" key="7">
    <source>
        <dbReference type="EMBL" id="PIK58590.1"/>
    </source>
</evidence>
<accession>A0A2G8LEK1</accession>
<dbReference type="GO" id="GO:0061630">
    <property type="term" value="F:ubiquitin protein ligase activity"/>
    <property type="evidence" value="ECO:0007669"/>
    <property type="project" value="TreeGrafter"/>
</dbReference>
<feature type="compositionally biased region" description="Polar residues" evidence="5">
    <location>
        <begin position="25"/>
        <end position="35"/>
    </location>
</feature>
<evidence type="ECO:0000256" key="3">
    <source>
        <dbReference type="ARBA" id="ARBA00022833"/>
    </source>
</evidence>
<dbReference type="STRING" id="307972.A0A2G8LEK1"/>
<gene>
    <name evidence="7" type="ORF">BSL78_04496</name>
</gene>
<evidence type="ECO:0000259" key="6">
    <source>
        <dbReference type="PROSITE" id="PS50089"/>
    </source>
</evidence>
<evidence type="ECO:0000313" key="8">
    <source>
        <dbReference type="Proteomes" id="UP000230750"/>
    </source>
</evidence>
<feature type="compositionally biased region" description="Polar residues" evidence="5">
    <location>
        <begin position="1"/>
        <end position="15"/>
    </location>
</feature>
<dbReference type="GO" id="GO:0008270">
    <property type="term" value="F:zinc ion binding"/>
    <property type="evidence" value="ECO:0007669"/>
    <property type="project" value="UniProtKB-KW"/>
</dbReference>
<feature type="region of interest" description="Disordered" evidence="5">
    <location>
        <begin position="1"/>
        <end position="143"/>
    </location>
</feature>
<proteinExistence type="predicted"/>
<feature type="compositionally biased region" description="Polar residues" evidence="5">
    <location>
        <begin position="45"/>
        <end position="64"/>
    </location>
</feature>
<dbReference type="EMBL" id="MRZV01000108">
    <property type="protein sequence ID" value="PIK58590.1"/>
    <property type="molecule type" value="Genomic_DNA"/>
</dbReference>
<feature type="compositionally biased region" description="Polar residues" evidence="5">
    <location>
        <begin position="125"/>
        <end position="136"/>
    </location>
</feature>
<comment type="caution">
    <text evidence="7">The sequence shown here is derived from an EMBL/GenBank/DDBJ whole genome shotgun (WGS) entry which is preliminary data.</text>
</comment>
<evidence type="ECO:0000256" key="1">
    <source>
        <dbReference type="ARBA" id="ARBA00022723"/>
    </source>
</evidence>
<name>A0A2G8LEK1_STIJA</name>
<dbReference type="PROSITE" id="PS50089">
    <property type="entry name" value="ZF_RING_2"/>
    <property type="match status" value="1"/>
</dbReference>
<dbReference type="PANTHER" id="PTHR46171">
    <property type="entry name" value="GH10160P"/>
    <property type="match status" value="1"/>
</dbReference>
<dbReference type="PANTHER" id="PTHR46171:SF3">
    <property type="entry name" value="GH10160P"/>
    <property type="match status" value="1"/>
</dbReference>
<dbReference type="SMART" id="SM00184">
    <property type="entry name" value="RING"/>
    <property type="match status" value="1"/>
</dbReference>
<evidence type="ECO:0000256" key="4">
    <source>
        <dbReference type="PROSITE-ProRule" id="PRU00175"/>
    </source>
</evidence>
<organism evidence="7 8">
    <name type="scientific">Stichopus japonicus</name>
    <name type="common">Sea cucumber</name>
    <dbReference type="NCBI Taxonomy" id="307972"/>
    <lineage>
        <taxon>Eukaryota</taxon>
        <taxon>Metazoa</taxon>
        <taxon>Echinodermata</taxon>
        <taxon>Eleutherozoa</taxon>
        <taxon>Echinozoa</taxon>
        <taxon>Holothuroidea</taxon>
        <taxon>Aspidochirotacea</taxon>
        <taxon>Aspidochirotida</taxon>
        <taxon>Stichopodidae</taxon>
        <taxon>Apostichopus</taxon>
    </lineage>
</organism>
<evidence type="ECO:0000256" key="2">
    <source>
        <dbReference type="ARBA" id="ARBA00022771"/>
    </source>
</evidence>
<dbReference type="AlphaFoldDB" id="A0A2G8LEK1"/>
<keyword evidence="2 4" id="KW-0863">Zinc-finger</keyword>
<sequence>MSSHFLSATQNAKSESPSRKRRRMSQSAVGHASTSSHHHQLVRPWQNTSSNQEPINNSMATAATQRPPDVVPELCTTSRRPVGRSASLRRHSQRQRERQIRSWNHTINSAHSSGQSNAPDRRAFQQPSSTLGQQGPVTAGPSNPVPFHPHLIIDLNNEGASSVPYSLPVSVPTYAVPLCTGHTTIPPCNTHHNPFNPSLHHLGVGPHPASHTNPIPVCGVGHLPLCGMHIPACSVQHVAMRQQTLPVFQQESHSLLGHIHPQVQQQHHQQQHPGHHPTYLPTAHHTHTRNHEMEFLQERVPPAFHVPSTTHQTPLFNSAPLQVVQDPYFRTAPRELAHMPQQAYHRFSAYTRQRQPTIPHWRTPLAPASTTLQPSYSTGWFLRYIFPTPPVASGLQMELDSAPVEENYEALLNLAERLGEAKPRGLSKSVIDQLPSYRYNPDTHQSINDQTCCVVCMSDFEIKQLLRVLPCSHEFHARCVDKWLKTNRTCPICRADASEFNKQS</sequence>
<evidence type="ECO:0000256" key="5">
    <source>
        <dbReference type="SAM" id="MobiDB-lite"/>
    </source>
</evidence>